<dbReference type="Proteomes" id="UP001236303">
    <property type="component" value="Unassembled WGS sequence"/>
</dbReference>
<sequence>MKNQILADSVLNAVDSVIWWYGALFWLFIAVIALMVWMLP</sequence>
<keyword evidence="1" id="KW-1133">Transmembrane helix</keyword>
<keyword evidence="1" id="KW-0472">Membrane</keyword>
<proteinExistence type="predicted"/>
<protein>
    <submittedName>
        <fullName evidence="2">Uncharacterized protein</fullName>
    </submittedName>
</protein>
<keyword evidence="1" id="KW-0812">Transmembrane</keyword>
<dbReference type="RefSeq" id="WP_283127785.1">
    <property type="nucleotide sequence ID" value="NZ_JASOPA010000001.1"/>
</dbReference>
<accession>A0AAW6XY71</accession>
<name>A0AAW6XY71_NEISU</name>
<dbReference type="AlphaFoldDB" id="A0AAW6XY71"/>
<evidence type="ECO:0000256" key="1">
    <source>
        <dbReference type="SAM" id="Phobius"/>
    </source>
</evidence>
<evidence type="ECO:0000313" key="3">
    <source>
        <dbReference type="Proteomes" id="UP001236303"/>
    </source>
</evidence>
<dbReference type="EMBL" id="JASOPA010000001">
    <property type="protein sequence ID" value="MDK7241684.1"/>
    <property type="molecule type" value="Genomic_DNA"/>
</dbReference>
<gene>
    <name evidence="2" type="ORF">QP451_01315</name>
</gene>
<feature type="transmembrane region" description="Helical" evidence="1">
    <location>
        <begin position="18"/>
        <end position="39"/>
    </location>
</feature>
<evidence type="ECO:0000313" key="2">
    <source>
        <dbReference type="EMBL" id="MDK7241684.1"/>
    </source>
</evidence>
<comment type="caution">
    <text evidence="2">The sequence shown here is derived from an EMBL/GenBank/DDBJ whole genome shotgun (WGS) entry which is preliminary data.</text>
</comment>
<organism evidence="2 3">
    <name type="scientific">Neisseria subflava</name>
    <dbReference type="NCBI Taxonomy" id="28449"/>
    <lineage>
        <taxon>Bacteria</taxon>
        <taxon>Pseudomonadati</taxon>
        <taxon>Pseudomonadota</taxon>
        <taxon>Betaproteobacteria</taxon>
        <taxon>Neisseriales</taxon>
        <taxon>Neisseriaceae</taxon>
        <taxon>Neisseria</taxon>
    </lineage>
</organism>
<reference evidence="2" key="1">
    <citation type="submission" date="2023-05" db="EMBL/GenBank/DDBJ databases">
        <title>Cataloging the Phylogenetic Diversity of Human Bladder Bacteria.</title>
        <authorList>
            <person name="Du J."/>
        </authorList>
    </citation>
    <scope>NUCLEOTIDE SEQUENCE</scope>
    <source>
        <strain evidence="2">UMB1050</strain>
    </source>
</reference>